<evidence type="ECO:0000313" key="2">
    <source>
        <dbReference type="EMBL" id="RXN29962.1"/>
    </source>
</evidence>
<dbReference type="AlphaFoldDB" id="A0A498NCP4"/>
<evidence type="ECO:0000256" key="1">
    <source>
        <dbReference type="SAM" id="MobiDB-lite"/>
    </source>
</evidence>
<evidence type="ECO:0000313" key="3">
    <source>
        <dbReference type="Proteomes" id="UP000290572"/>
    </source>
</evidence>
<gene>
    <name evidence="2" type="ORF">ROHU_018106</name>
</gene>
<keyword evidence="3" id="KW-1185">Reference proteome</keyword>
<feature type="region of interest" description="Disordered" evidence="1">
    <location>
        <begin position="1"/>
        <end position="22"/>
    </location>
</feature>
<reference evidence="2 3" key="1">
    <citation type="submission" date="2018-03" db="EMBL/GenBank/DDBJ databases">
        <title>Draft genome sequence of Rohu Carp (Labeo rohita).</title>
        <authorList>
            <person name="Das P."/>
            <person name="Kushwaha B."/>
            <person name="Joshi C.G."/>
            <person name="Kumar D."/>
            <person name="Nagpure N.S."/>
            <person name="Sahoo L."/>
            <person name="Das S.P."/>
            <person name="Bit A."/>
            <person name="Patnaik S."/>
            <person name="Meher P.K."/>
            <person name="Jayasankar P."/>
            <person name="Koringa P.G."/>
            <person name="Patel N.V."/>
            <person name="Hinsu A.T."/>
            <person name="Kumar R."/>
            <person name="Pandey M."/>
            <person name="Agarwal S."/>
            <person name="Srivastava S."/>
            <person name="Singh M."/>
            <person name="Iquebal M.A."/>
            <person name="Jaiswal S."/>
            <person name="Angadi U.B."/>
            <person name="Kumar N."/>
            <person name="Raza M."/>
            <person name="Shah T.M."/>
            <person name="Rai A."/>
            <person name="Jena J.K."/>
        </authorList>
    </citation>
    <scope>NUCLEOTIDE SEQUENCE [LARGE SCALE GENOMIC DNA]</scope>
    <source>
        <strain evidence="2">DASCIFA01</strain>
        <tissue evidence="2">Testis</tissue>
    </source>
</reference>
<accession>A0A498NCP4</accession>
<name>A0A498NCP4_LABRO</name>
<feature type="compositionally biased region" description="Gly residues" evidence="1">
    <location>
        <begin position="39"/>
        <end position="49"/>
    </location>
</feature>
<protein>
    <submittedName>
        <fullName evidence="2">Uncharacterized protein</fullName>
    </submittedName>
</protein>
<feature type="compositionally biased region" description="Polar residues" evidence="1">
    <location>
        <begin position="9"/>
        <end position="18"/>
    </location>
</feature>
<organism evidence="2 3">
    <name type="scientific">Labeo rohita</name>
    <name type="common">Indian major carp</name>
    <name type="synonym">Cyprinus rohita</name>
    <dbReference type="NCBI Taxonomy" id="84645"/>
    <lineage>
        <taxon>Eukaryota</taxon>
        <taxon>Metazoa</taxon>
        <taxon>Chordata</taxon>
        <taxon>Craniata</taxon>
        <taxon>Vertebrata</taxon>
        <taxon>Euteleostomi</taxon>
        <taxon>Actinopterygii</taxon>
        <taxon>Neopterygii</taxon>
        <taxon>Teleostei</taxon>
        <taxon>Ostariophysi</taxon>
        <taxon>Cypriniformes</taxon>
        <taxon>Cyprinidae</taxon>
        <taxon>Labeoninae</taxon>
        <taxon>Labeonini</taxon>
        <taxon>Labeo</taxon>
    </lineage>
</organism>
<comment type="caution">
    <text evidence="2">The sequence shown here is derived from an EMBL/GenBank/DDBJ whole genome shotgun (WGS) entry which is preliminary data.</text>
</comment>
<proteinExistence type="predicted"/>
<dbReference type="EMBL" id="QBIY01011684">
    <property type="protein sequence ID" value="RXN29962.1"/>
    <property type="molecule type" value="Genomic_DNA"/>
</dbReference>
<dbReference type="Proteomes" id="UP000290572">
    <property type="component" value="Unassembled WGS sequence"/>
</dbReference>
<feature type="region of interest" description="Disordered" evidence="1">
    <location>
        <begin position="36"/>
        <end position="71"/>
    </location>
</feature>
<sequence>MRAVLNQPRVPQNKTSMWGLQEKQHNRLTVIARHNQTYTGGGMGDGGYRLTGETPDSDRRGEGNGRYAPAHGRAAIQKAGFSARIN</sequence>